<keyword evidence="2 4" id="KW-0560">Oxidoreductase</keyword>
<dbReference type="GO" id="GO:0051287">
    <property type="term" value="F:NAD binding"/>
    <property type="evidence" value="ECO:0007669"/>
    <property type="project" value="InterPro"/>
</dbReference>
<comment type="similarity">
    <text evidence="1 4">Belongs to the D-isomer specific 2-hydroxyacid dehydrogenase family.</text>
</comment>
<evidence type="ECO:0000256" key="3">
    <source>
        <dbReference type="ARBA" id="ARBA00023027"/>
    </source>
</evidence>
<keyword evidence="8" id="KW-1185">Reference proteome</keyword>
<feature type="domain" description="D-isomer specific 2-hydroxyacid dehydrogenase NAD-binding" evidence="6">
    <location>
        <begin position="110"/>
        <end position="289"/>
    </location>
</feature>
<reference evidence="7 8" key="1">
    <citation type="journal article" date="2007" name="J. Bacteriol.">
        <title>Whole-genome analysis of the methyl tert-butyl ether-degrading beta-proteobacterium Methylibium petroleiphilum PM1.</title>
        <authorList>
            <person name="Kane S.R."/>
            <person name="Chakicherla A.Y."/>
            <person name="Chain P.S.G."/>
            <person name="Schmidt R."/>
            <person name="Shin M.W."/>
            <person name="Legler T.C."/>
            <person name="Scow K.M."/>
            <person name="Larimer F.W."/>
            <person name="Lucas S.M."/>
            <person name="Richardson P.M."/>
            <person name="Hristova K.R."/>
        </authorList>
    </citation>
    <scope>NUCLEOTIDE SEQUENCE [LARGE SCALE GENOMIC DNA]</scope>
    <source>
        <strain evidence="8">ATCC BAA-1232 / LMG 22953 / PM1</strain>
    </source>
</reference>
<sequence>METDMSHSVVFLDRESLKAKVRKPAQAESYVEHAKTSVDEVVAKLQGATVAITNKVPLRAETLKQLPQLKMIAVAATGYDVIDVPYCKEHGIAVANIRNYAVHTVPEHAFALILALRRNILAYRQDVEAGVWQKSDQFCFFTHDIGDLHGATLGIIGEGAIGQGTAAIARGFGMKVLFADHEPPKMPGVEFTPFEQVLAESDVISMHCPLTPSTRNLIGLEQMRRMKRNALLINTSRGGLVDEAALIQALDEGLIAGAGFDVLTTEPPKNGHPLLDVRRPNFILTPHVAWASDGAMQFLADQLIDNIDRWAEGRPQHLVT</sequence>
<evidence type="ECO:0000256" key="2">
    <source>
        <dbReference type="ARBA" id="ARBA00023002"/>
    </source>
</evidence>
<dbReference type="Pfam" id="PF00389">
    <property type="entry name" value="2-Hacid_dh"/>
    <property type="match status" value="1"/>
</dbReference>
<dbReference type="InterPro" id="IPR029753">
    <property type="entry name" value="D-isomer_DH_CS"/>
</dbReference>
<dbReference type="PANTHER" id="PTHR43761:SF1">
    <property type="entry name" value="D-ISOMER SPECIFIC 2-HYDROXYACID DEHYDROGENASE CATALYTIC DOMAIN-CONTAINING PROTEIN-RELATED"/>
    <property type="match status" value="1"/>
</dbReference>
<protein>
    <submittedName>
        <fullName evidence="7">Putative 2-hydroxyacid dehydrogenase family protein</fullName>
    </submittedName>
</protein>
<dbReference type="PANTHER" id="PTHR43761">
    <property type="entry name" value="D-ISOMER SPECIFIC 2-HYDROXYACID DEHYDROGENASE FAMILY PROTEIN (AFU_ORTHOLOGUE AFUA_1G13630)"/>
    <property type="match status" value="1"/>
</dbReference>
<dbReference type="SUPFAM" id="SSF51735">
    <property type="entry name" value="NAD(P)-binding Rossmann-fold domains"/>
    <property type="match status" value="1"/>
</dbReference>
<keyword evidence="3" id="KW-0520">NAD</keyword>
<dbReference type="InterPro" id="IPR036291">
    <property type="entry name" value="NAD(P)-bd_dom_sf"/>
</dbReference>
<proteinExistence type="inferred from homology"/>
<dbReference type="InterPro" id="IPR006139">
    <property type="entry name" value="D-isomer_2_OHA_DH_cat_dom"/>
</dbReference>
<evidence type="ECO:0000313" key="7">
    <source>
        <dbReference type="EMBL" id="ABM96213.1"/>
    </source>
</evidence>
<gene>
    <name evidence="7" type="ordered locus">Mpe_A3260</name>
</gene>
<evidence type="ECO:0000259" key="6">
    <source>
        <dbReference type="Pfam" id="PF02826"/>
    </source>
</evidence>
<evidence type="ECO:0000256" key="4">
    <source>
        <dbReference type="RuleBase" id="RU003719"/>
    </source>
</evidence>
<dbReference type="AlphaFoldDB" id="A2SKX4"/>
<dbReference type="GO" id="GO:0016616">
    <property type="term" value="F:oxidoreductase activity, acting on the CH-OH group of donors, NAD or NADP as acceptor"/>
    <property type="evidence" value="ECO:0007669"/>
    <property type="project" value="InterPro"/>
</dbReference>
<dbReference type="InterPro" id="IPR050418">
    <property type="entry name" value="D-iso_2-hydroxyacid_DH_PdxB"/>
</dbReference>
<dbReference type="CDD" id="cd12162">
    <property type="entry name" value="2-Hacid_dh_4"/>
    <property type="match status" value="1"/>
</dbReference>
<dbReference type="EMBL" id="CP000555">
    <property type="protein sequence ID" value="ABM96213.1"/>
    <property type="molecule type" value="Genomic_DNA"/>
</dbReference>
<evidence type="ECO:0000256" key="1">
    <source>
        <dbReference type="ARBA" id="ARBA00005854"/>
    </source>
</evidence>
<dbReference type="eggNOG" id="COG1052">
    <property type="taxonomic scope" value="Bacteria"/>
</dbReference>
<dbReference type="FunFam" id="3.40.50.720:FF:000203">
    <property type="entry name" value="D-3-phosphoglycerate dehydrogenase (SerA)"/>
    <property type="match status" value="1"/>
</dbReference>
<dbReference type="PROSITE" id="PS00671">
    <property type="entry name" value="D_2_HYDROXYACID_DH_3"/>
    <property type="match status" value="1"/>
</dbReference>
<dbReference type="InterPro" id="IPR006140">
    <property type="entry name" value="D-isomer_DH_NAD-bd"/>
</dbReference>
<dbReference type="Gene3D" id="3.40.50.720">
    <property type="entry name" value="NAD(P)-binding Rossmann-like Domain"/>
    <property type="match status" value="2"/>
</dbReference>
<dbReference type="Pfam" id="PF02826">
    <property type="entry name" value="2-Hacid_dh_C"/>
    <property type="match status" value="1"/>
</dbReference>
<dbReference type="Proteomes" id="UP000000366">
    <property type="component" value="Chromosome"/>
</dbReference>
<dbReference type="STRING" id="420662.Mpe_A3260"/>
<dbReference type="SUPFAM" id="SSF52283">
    <property type="entry name" value="Formate/glycerate dehydrogenase catalytic domain-like"/>
    <property type="match status" value="1"/>
</dbReference>
<feature type="domain" description="D-isomer specific 2-hydroxyacid dehydrogenase catalytic" evidence="5">
    <location>
        <begin position="16"/>
        <end position="318"/>
    </location>
</feature>
<dbReference type="KEGG" id="mpt:Mpe_A3260"/>
<organism evidence="7 8">
    <name type="scientific">Methylibium petroleiphilum (strain ATCC BAA-1232 / LMG 22953 / PM1)</name>
    <dbReference type="NCBI Taxonomy" id="420662"/>
    <lineage>
        <taxon>Bacteria</taxon>
        <taxon>Pseudomonadati</taxon>
        <taxon>Pseudomonadota</taxon>
        <taxon>Betaproteobacteria</taxon>
        <taxon>Burkholderiales</taxon>
        <taxon>Sphaerotilaceae</taxon>
        <taxon>Methylibium</taxon>
    </lineage>
</organism>
<name>A2SKX4_METPP</name>
<dbReference type="HOGENOM" id="CLU_019796_1_3_4"/>
<evidence type="ECO:0000259" key="5">
    <source>
        <dbReference type="Pfam" id="PF00389"/>
    </source>
</evidence>
<accession>A2SKX4</accession>
<evidence type="ECO:0000313" key="8">
    <source>
        <dbReference type="Proteomes" id="UP000000366"/>
    </source>
</evidence>